<evidence type="ECO:0000313" key="3">
    <source>
        <dbReference type="Proteomes" id="UP000521868"/>
    </source>
</evidence>
<dbReference type="RefSeq" id="WP_168106096.1">
    <property type="nucleotide sequence ID" value="NZ_VTOX01000001.1"/>
</dbReference>
<gene>
    <name evidence="2" type="ORF">RAMLITH_04450</name>
</gene>
<dbReference type="AlphaFoldDB" id="A0A7X6I587"/>
<proteinExistence type="predicted"/>
<accession>A0A7X6I587</accession>
<organism evidence="2 3">
    <name type="scientific">Ramlibacter lithotrophicus</name>
    <dbReference type="NCBI Taxonomy" id="2606681"/>
    <lineage>
        <taxon>Bacteria</taxon>
        <taxon>Pseudomonadati</taxon>
        <taxon>Pseudomonadota</taxon>
        <taxon>Betaproteobacteria</taxon>
        <taxon>Burkholderiales</taxon>
        <taxon>Comamonadaceae</taxon>
        <taxon>Ramlibacter</taxon>
    </lineage>
</organism>
<feature type="region of interest" description="Disordered" evidence="1">
    <location>
        <begin position="1"/>
        <end position="27"/>
    </location>
</feature>
<protein>
    <submittedName>
        <fullName evidence="2">Uncharacterized protein</fullName>
    </submittedName>
</protein>
<keyword evidence="3" id="KW-1185">Reference proteome</keyword>
<dbReference type="Proteomes" id="UP000521868">
    <property type="component" value="Unassembled WGS sequence"/>
</dbReference>
<evidence type="ECO:0000313" key="2">
    <source>
        <dbReference type="EMBL" id="NKE65061.1"/>
    </source>
</evidence>
<evidence type="ECO:0000256" key="1">
    <source>
        <dbReference type="SAM" id="MobiDB-lite"/>
    </source>
</evidence>
<comment type="caution">
    <text evidence="2">The sequence shown here is derived from an EMBL/GenBank/DDBJ whole genome shotgun (WGS) entry which is preliminary data.</text>
</comment>
<reference evidence="2 3" key="1">
    <citation type="journal article" date="2020" name="Nature">
        <title>Bacterial chemolithoautotrophy via manganese oxidation.</title>
        <authorList>
            <person name="Yu H."/>
            <person name="Leadbetter J.R."/>
        </authorList>
    </citation>
    <scope>NUCLEOTIDE SEQUENCE [LARGE SCALE GENOMIC DNA]</scope>
    <source>
        <strain evidence="2 3">RBP-1</strain>
    </source>
</reference>
<dbReference type="EMBL" id="VTOX01000001">
    <property type="protein sequence ID" value="NKE65061.1"/>
    <property type="molecule type" value="Genomic_DNA"/>
</dbReference>
<sequence length="149" mass="17197">MQAAAPRELEQDSTCDRPGALSREEAKREDAFWQRSFWQERYYQDDFEYEDYAPAYCVGYAGCAQYGGEFEDAQRCLWANWERIKGDSRLSREQALPAIRAAWDRLVRLRRREMQPAVNDPSFGRRSTRAATAFSRTAPARAEAALATL</sequence>
<name>A0A7X6I587_9BURK</name>